<name>A0A6N4XT48_9FLAO</name>
<proteinExistence type="predicted"/>
<sequence>MMKSTYYIEPLIMYSSIHFREAMYLGKVVMSPCDFDQEDRISYMQSGLFTGFSKRGFKKGIKKFLYDSPFVSSIEKDQKDINFHANNQHIVEQMEELLGFDKKQNITD</sequence>
<dbReference type="EMBL" id="CACVBY010000134">
    <property type="protein sequence ID" value="CAA7392654.1"/>
    <property type="molecule type" value="Genomic_DNA"/>
</dbReference>
<accession>A0A6N4XT48</accession>
<protein>
    <submittedName>
        <fullName evidence="1">Uncharacterized protein</fullName>
    </submittedName>
</protein>
<dbReference type="AlphaFoldDB" id="A0A6N4XT48"/>
<evidence type="ECO:0000313" key="1">
    <source>
        <dbReference type="EMBL" id="CAA7392654.1"/>
    </source>
</evidence>
<dbReference type="RefSeq" id="WP_162074305.1">
    <property type="nucleotide sequence ID" value="NZ_CACVBY010000134.1"/>
</dbReference>
<keyword evidence="2" id="KW-1185">Reference proteome</keyword>
<dbReference type="Proteomes" id="UP000445309">
    <property type="component" value="Unassembled WGS sequence"/>
</dbReference>
<evidence type="ECO:0000313" key="2">
    <source>
        <dbReference type="Proteomes" id="UP000445309"/>
    </source>
</evidence>
<reference evidence="1 2" key="1">
    <citation type="submission" date="2020-01" db="EMBL/GenBank/DDBJ databases">
        <authorList>
            <person name="Rodrigo-Torres L."/>
            <person name="Arahal R. D."/>
            <person name="Lucena T."/>
        </authorList>
    </citation>
    <scope>NUCLEOTIDE SEQUENCE [LARGE SCALE GENOMIC DNA]</scope>
    <source>
        <strain evidence="1 2">CECT 9393</strain>
    </source>
</reference>
<gene>
    <name evidence="1" type="ORF">CHRY9393_03380</name>
</gene>
<organism evidence="1 2">
    <name type="scientific">Chryseobacterium fistulae</name>
    <dbReference type="NCBI Taxonomy" id="2675058"/>
    <lineage>
        <taxon>Bacteria</taxon>
        <taxon>Pseudomonadati</taxon>
        <taxon>Bacteroidota</taxon>
        <taxon>Flavobacteriia</taxon>
        <taxon>Flavobacteriales</taxon>
        <taxon>Weeksellaceae</taxon>
        <taxon>Chryseobacterium group</taxon>
        <taxon>Chryseobacterium</taxon>
    </lineage>
</organism>